<dbReference type="InterPro" id="IPR029044">
    <property type="entry name" value="Nucleotide-diphossugar_trans"/>
</dbReference>
<dbReference type="Pfam" id="PF00535">
    <property type="entry name" value="Glycos_transf_2"/>
    <property type="match status" value="1"/>
</dbReference>
<feature type="domain" description="Glycosyltransferase 2-like" evidence="1">
    <location>
        <begin position="245"/>
        <end position="385"/>
    </location>
</feature>
<dbReference type="PANTHER" id="PTHR10859">
    <property type="entry name" value="GLYCOSYL TRANSFERASE"/>
    <property type="match status" value="1"/>
</dbReference>
<dbReference type="GO" id="GO:0016740">
    <property type="term" value="F:transferase activity"/>
    <property type="evidence" value="ECO:0007669"/>
    <property type="project" value="UniProtKB-KW"/>
</dbReference>
<dbReference type="Proteomes" id="UP000239590">
    <property type="component" value="Unassembled WGS sequence"/>
</dbReference>
<dbReference type="CDD" id="cd02440">
    <property type="entry name" value="AdoMet_MTases"/>
    <property type="match status" value="1"/>
</dbReference>
<dbReference type="GO" id="GO:0006487">
    <property type="term" value="P:protein N-linked glycosylation"/>
    <property type="evidence" value="ECO:0007669"/>
    <property type="project" value="TreeGrafter"/>
</dbReference>
<dbReference type="InterPro" id="IPR001173">
    <property type="entry name" value="Glyco_trans_2-like"/>
</dbReference>
<dbReference type="Gene3D" id="3.40.50.150">
    <property type="entry name" value="Vaccinia Virus protein VP39"/>
    <property type="match status" value="1"/>
</dbReference>
<gene>
    <name evidence="2" type="ORF">C5O19_01120</name>
</gene>
<evidence type="ECO:0000313" key="2">
    <source>
        <dbReference type="EMBL" id="PQA58308.1"/>
    </source>
</evidence>
<keyword evidence="3" id="KW-1185">Reference proteome</keyword>
<dbReference type="Pfam" id="PF13489">
    <property type="entry name" value="Methyltransf_23"/>
    <property type="match status" value="1"/>
</dbReference>
<dbReference type="SUPFAM" id="SSF53448">
    <property type="entry name" value="Nucleotide-diphospho-sugar transferases"/>
    <property type="match status" value="1"/>
</dbReference>
<dbReference type="CDD" id="cd04179">
    <property type="entry name" value="DPM_DPG-synthase_like"/>
    <property type="match status" value="1"/>
</dbReference>
<comment type="caution">
    <text evidence="2">The sequence shown here is derived from an EMBL/GenBank/DDBJ whole genome shotgun (WGS) entry which is preliminary data.</text>
</comment>
<sequence>MSISEVSPQLDTTEHLEYFERIAPSQAAYRRKKNYYWDEITQYCDYFSHEELSILEVGCGTGELIGQIRGRHKTGIDFSEGMITVARQQFPQVEFQVMNARNLQLDRQYDLIILSNLIGYIDDVQALFEQLQPLCHERTKVIVNYYNFVWEPFLRMAEWLGVKRKTPRQNWLSRMDINNLLYLAGFDVYRNSMRMLCPVYIPLISTFLNKYVAKLPLIRHLAINQYSFAKPAVEVEDWQNRFSTSIVIPARNESGNIENALLRMPRFGKHLEIIFVEGNSTDDTWQTIQRIYEQYKDQFDIKILQQDGKGKGNAVRNGFAVATGDILMILDADLTVPPEDLPKFYDAIASGKGDFVNGSRLVYPMEKKAMRFLNLLGNKFFSLLFSWLLDRPFKDTLCGTKVIFRSDYYRLIANRKFFGDFDPFGDFDLIFGAFKLNLKIVEVPIRYRERTYGDTNISRFKHGFILLRMCAFAARKLKFI</sequence>
<dbReference type="Gene3D" id="3.90.550.10">
    <property type="entry name" value="Spore Coat Polysaccharide Biosynthesis Protein SpsA, Chain A"/>
    <property type="match status" value="1"/>
</dbReference>
<evidence type="ECO:0000313" key="3">
    <source>
        <dbReference type="Proteomes" id="UP000239590"/>
    </source>
</evidence>
<keyword evidence="2" id="KW-0808">Transferase</keyword>
<dbReference type="SUPFAM" id="SSF53335">
    <property type="entry name" value="S-adenosyl-L-methionine-dependent methyltransferases"/>
    <property type="match status" value="1"/>
</dbReference>
<dbReference type="AlphaFoldDB" id="A0A2S7IL01"/>
<name>A0A2S7IL01_9BACT</name>
<proteinExistence type="predicted"/>
<protein>
    <submittedName>
        <fullName evidence="2">Glycosyl transferase</fullName>
    </submittedName>
</protein>
<dbReference type="InterPro" id="IPR029063">
    <property type="entry name" value="SAM-dependent_MTases_sf"/>
</dbReference>
<dbReference type="RefSeq" id="WP_104709536.1">
    <property type="nucleotide sequence ID" value="NZ_PTRA01000001.1"/>
</dbReference>
<dbReference type="OrthoDB" id="9797819at2"/>
<accession>A0A2S7IL01</accession>
<evidence type="ECO:0000259" key="1">
    <source>
        <dbReference type="Pfam" id="PF00535"/>
    </source>
</evidence>
<reference evidence="3" key="1">
    <citation type="submission" date="2018-02" db="EMBL/GenBank/DDBJ databases">
        <title>Genome sequencing of Solimonas sp. HR-BB.</title>
        <authorList>
            <person name="Lee Y."/>
            <person name="Jeon C.O."/>
        </authorList>
    </citation>
    <scope>NUCLEOTIDE SEQUENCE [LARGE SCALE GENOMIC DNA]</scope>
    <source>
        <strain evidence="3">HR-U</strain>
    </source>
</reference>
<organism evidence="2 3">
    <name type="scientific">Siphonobacter curvatus</name>
    <dbReference type="NCBI Taxonomy" id="2094562"/>
    <lineage>
        <taxon>Bacteria</taxon>
        <taxon>Pseudomonadati</taxon>
        <taxon>Bacteroidota</taxon>
        <taxon>Cytophagia</taxon>
        <taxon>Cytophagales</taxon>
        <taxon>Cytophagaceae</taxon>
        <taxon>Siphonobacter</taxon>
    </lineage>
</organism>
<dbReference type="PANTHER" id="PTHR10859:SF91">
    <property type="entry name" value="DOLICHYL-PHOSPHATE BETA-GLUCOSYLTRANSFERASE"/>
    <property type="match status" value="1"/>
</dbReference>
<dbReference type="EMBL" id="PTRA01000001">
    <property type="protein sequence ID" value="PQA58308.1"/>
    <property type="molecule type" value="Genomic_DNA"/>
</dbReference>